<evidence type="ECO:0000313" key="3">
    <source>
        <dbReference type="EMBL" id="SDD71759.1"/>
    </source>
</evidence>
<dbReference type="AlphaFoldDB" id="A0A1G6X126"/>
<protein>
    <recommendedName>
        <fullName evidence="5">Methyltransferase domain-containing protein</fullName>
    </recommendedName>
</protein>
<dbReference type="STRING" id="591205.SAMN05421538_102275"/>
<accession>A0A1G6X126</accession>
<dbReference type="EMBL" id="FNAH01000002">
    <property type="protein sequence ID" value="SDD71759.1"/>
    <property type="molecule type" value="Genomic_DNA"/>
</dbReference>
<keyword evidence="1" id="KW-0175">Coiled coil</keyword>
<feature type="region of interest" description="Disordered" evidence="2">
    <location>
        <begin position="243"/>
        <end position="276"/>
    </location>
</feature>
<dbReference type="Proteomes" id="UP000199344">
    <property type="component" value="Unassembled WGS sequence"/>
</dbReference>
<gene>
    <name evidence="3" type="ORF">SAMN05421538_102275</name>
</gene>
<dbReference type="OrthoDB" id="7210452at2"/>
<evidence type="ECO:0000313" key="4">
    <source>
        <dbReference type="Proteomes" id="UP000199344"/>
    </source>
</evidence>
<dbReference type="RefSeq" id="WP_090521434.1">
    <property type="nucleotide sequence ID" value="NZ_FNAH01000002.1"/>
</dbReference>
<keyword evidence="4" id="KW-1185">Reference proteome</keyword>
<reference evidence="3 4" key="1">
    <citation type="submission" date="2016-10" db="EMBL/GenBank/DDBJ databases">
        <authorList>
            <person name="de Groot N.N."/>
        </authorList>
    </citation>
    <scope>NUCLEOTIDE SEQUENCE [LARGE SCALE GENOMIC DNA]</scope>
    <source>
        <strain evidence="3 4">DSM 22220</strain>
    </source>
</reference>
<sequence length="425" mass="45831">MASRHEQQIRPAVAERLHETGGAPLRHLRAALRDPVYLKDAPGLVHLPFIFWLVRCLAPRRVVQLGLDDGLSYMALCQALQDGDGRGTALGIADGPPALDGVASELHAARYALISRVIAQPDPPGQVTELRADPDLLVIGPDAGEEMLADWLPRLGRGGVILTHAAQRERVRAQWRRQASFRFTFQPDPDAAPLTLLAAGDELPEGLQALAIQGAGRSDEERLLRRLGMGLRARYESGRLPANRAAAAPASDMVPTPAPSGAHPDQLSDPAAERRQAEHLRDIAVLAQDYMAEIATLQQQNQQLEQALSGNQQALTAARKAAADAAAHAAAETVAHAATQSAQQRDDMAQALEAERAEKDYLAARLGQVEHHLSLLQDELAAAYGQRDDLLKNRAWRVTFPLRLASNALRGKGRGRSRPAATGGQ</sequence>
<name>A0A1G6X126_9RHOB</name>
<evidence type="ECO:0008006" key="5">
    <source>
        <dbReference type="Google" id="ProtNLM"/>
    </source>
</evidence>
<feature type="coiled-coil region" evidence="1">
    <location>
        <begin position="287"/>
        <end position="314"/>
    </location>
</feature>
<evidence type="ECO:0000256" key="2">
    <source>
        <dbReference type="SAM" id="MobiDB-lite"/>
    </source>
</evidence>
<evidence type="ECO:0000256" key="1">
    <source>
        <dbReference type="SAM" id="Coils"/>
    </source>
</evidence>
<proteinExistence type="predicted"/>
<organism evidence="3 4">
    <name type="scientific">Paracoccus isoporae</name>
    <dbReference type="NCBI Taxonomy" id="591205"/>
    <lineage>
        <taxon>Bacteria</taxon>
        <taxon>Pseudomonadati</taxon>
        <taxon>Pseudomonadota</taxon>
        <taxon>Alphaproteobacteria</taxon>
        <taxon>Rhodobacterales</taxon>
        <taxon>Paracoccaceae</taxon>
        <taxon>Paracoccus</taxon>
    </lineage>
</organism>